<protein>
    <submittedName>
        <fullName evidence="2">Uncharacterized protein</fullName>
    </submittedName>
</protein>
<dbReference type="EMBL" id="KV460247">
    <property type="protein sequence ID" value="OBT94087.1"/>
    <property type="molecule type" value="Genomic_DNA"/>
</dbReference>
<organism evidence="2 3">
    <name type="scientific">Pseudogymnoascus verrucosus</name>
    <dbReference type="NCBI Taxonomy" id="342668"/>
    <lineage>
        <taxon>Eukaryota</taxon>
        <taxon>Fungi</taxon>
        <taxon>Dikarya</taxon>
        <taxon>Ascomycota</taxon>
        <taxon>Pezizomycotina</taxon>
        <taxon>Leotiomycetes</taxon>
        <taxon>Thelebolales</taxon>
        <taxon>Thelebolaceae</taxon>
        <taxon>Pseudogymnoascus</taxon>
    </lineage>
</organism>
<reference evidence="3" key="2">
    <citation type="journal article" date="2018" name="Nat. Commun.">
        <title>Extreme sensitivity to ultraviolet light in the fungal pathogen causing white-nose syndrome of bats.</title>
        <authorList>
            <person name="Palmer J.M."/>
            <person name="Drees K.P."/>
            <person name="Foster J.T."/>
            <person name="Lindner D.L."/>
        </authorList>
    </citation>
    <scope>NUCLEOTIDE SEQUENCE [LARGE SCALE GENOMIC DNA]</scope>
    <source>
        <strain evidence="3">UAMH 10579</strain>
    </source>
</reference>
<dbReference type="GeneID" id="28840551"/>
<sequence>MRDKSAAWSQLEASLHAEYQKASDSSSSQKAAIANLERRIREMTTEKNIITATGVEAVRNLDTAAAKNVFLVTYGESGTVASKLAVSIIEEHQARNDQLTHRRFQLHIIAAGAAGVVAAKAATKARPTERLATELAAHKDSSTGADAQYKALGSSHSEAFRIIEETRGALRLESGTSRALRPEVEFLTDEAQSQARREENLSQKHSRQIALHGATSWTVASADAEATATLGGLTPGKFISTRYDAESVALPKLSTSRIHKENMLPGEDHTSPHPVILTASAYKRTLPMVKASLILRGVDHDDSIMLQVEL</sequence>
<proteinExistence type="predicted"/>
<evidence type="ECO:0000313" key="3">
    <source>
        <dbReference type="Proteomes" id="UP000091956"/>
    </source>
</evidence>
<keyword evidence="1" id="KW-0175">Coiled coil</keyword>
<accession>A0A1B8GE36</accession>
<reference evidence="2 3" key="1">
    <citation type="submission" date="2016-03" db="EMBL/GenBank/DDBJ databases">
        <title>Comparative genomics of Pseudogymnoascus destructans, the fungus causing white-nose syndrome of bats.</title>
        <authorList>
            <person name="Palmer J.M."/>
            <person name="Drees K.P."/>
            <person name="Foster J.T."/>
            <person name="Lindner D.L."/>
        </authorList>
    </citation>
    <scope>NUCLEOTIDE SEQUENCE [LARGE SCALE GENOMIC DNA]</scope>
    <source>
        <strain evidence="2 3">UAMH 10579</strain>
    </source>
</reference>
<name>A0A1B8GE36_9PEZI</name>
<feature type="coiled-coil region" evidence="1">
    <location>
        <begin position="26"/>
        <end position="53"/>
    </location>
</feature>
<evidence type="ECO:0000256" key="1">
    <source>
        <dbReference type="SAM" id="Coils"/>
    </source>
</evidence>
<dbReference type="OrthoDB" id="3443015at2759"/>
<dbReference type="AlphaFoldDB" id="A0A1B8GE36"/>
<keyword evidence="3" id="KW-1185">Reference proteome</keyword>
<gene>
    <name evidence="2" type="ORF">VE01_07165</name>
</gene>
<evidence type="ECO:0000313" key="2">
    <source>
        <dbReference type="EMBL" id="OBT94087.1"/>
    </source>
</evidence>
<dbReference type="Proteomes" id="UP000091956">
    <property type="component" value="Unassembled WGS sequence"/>
</dbReference>
<dbReference type="RefSeq" id="XP_018127820.1">
    <property type="nucleotide sequence ID" value="XM_018276600.2"/>
</dbReference>